<organism evidence="1 2">
    <name type="scientific">Thanatephorus cucumeris (strain AG1-IA)</name>
    <name type="common">Rice sheath blight fungus</name>
    <name type="synonym">Rhizoctonia solani</name>
    <dbReference type="NCBI Taxonomy" id="983506"/>
    <lineage>
        <taxon>Eukaryota</taxon>
        <taxon>Fungi</taxon>
        <taxon>Dikarya</taxon>
        <taxon>Basidiomycota</taxon>
        <taxon>Agaricomycotina</taxon>
        <taxon>Agaricomycetes</taxon>
        <taxon>Cantharellales</taxon>
        <taxon>Ceratobasidiaceae</taxon>
        <taxon>Rhizoctonia</taxon>
        <taxon>Rhizoctonia solani AG-1</taxon>
    </lineage>
</organism>
<keyword evidence="2" id="KW-1185">Reference proteome</keyword>
<evidence type="ECO:0000313" key="2">
    <source>
        <dbReference type="Proteomes" id="UP000011668"/>
    </source>
</evidence>
<gene>
    <name evidence="1" type="ORF">AG1IA_08591</name>
</gene>
<dbReference type="Proteomes" id="UP000011668">
    <property type="component" value="Unassembled WGS sequence"/>
</dbReference>
<dbReference type="EMBL" id="AFRT01002690">
    <property type="protein sequence ID" value="ELU37376.1"/>
    <property type="molecule type" value="Genomic_DNA"/>
</dbReference>
<name>L8WGS5_THACA</name>
<accession>L8WGS5</accession>
<dbReference type="HOGENOM" id="CLU_2442386_0_0_1"/>
<sequence>MHARLSTATPISSQPYRAPRTHLVPITHTHTIHTSPSLHLTPFPSFLSPINSPFLAVTFRVRKRAVPNKGARAVYHPPTWFRILCPLPVF</sequence>
<protein>
    <submittedName>
        <fullName evidence="1">Uncharacterized protein</fullName>
    </submittedName>
</protein>
<proteinExistence type="predicted"/>
<evidence type="ECO:0000313" key="1">
    <source>
        <dbReference type="EMBL" id="ELU37376.1"/>
    </source>
</evidence>
<dbReference type="AlphaFoldDB" id="L8WGS5"/>
<reference evidence="1 2" key="1">
    <citation type="journal article" date="2013" name="Nat. Commun.">
        <title>The evolution and pathogenic mechanisms of the rice sheath blight pathogen.</title>
        <authorList>
            <person name="Zheng A."/>
            <person name="Lin R."/>
            <person name="Xu L."/>
            <person name="Qin P."/>
            <person name="Tang C."/>
            <person name="Ai P."/>
            <person name="Zhang D."/>
            <person name="Liu Y."/>
            <person name="Sun Z."/>
            <person name="Feng H."/>
            <person name="Wang Y."/>
            <person name="Chen Y."/>
            <person name="Liang X."/>
            <person name="Fu R."/>
            <person name="Li Q."/>
            <person name="Zhang J."/>
            <person name="Yu X."/>
            <person name="Xie Z."/>
            <person name="Ding L."/>
            <person name="Guan P."/>
            <person name="Tang J."/>
            <person name="Liang Y."/>
            <person name="Wang S."/>
            <person name="Deng Q."/>
            <person name="Li S."/>
            <person name="Zhu J."/>
            <person name="Wang L."/>
            <person name="Liu H."/>
            <person name="Li P."/>
        </authorList>
    </citation>
    <scope>NUCLEOTIDE SEQUENCE [LARGE SCALE GENOMIC DNA]</scope>
    <source>
        <strain evidence="2">AG-1 IA</strain>
    </source>
</reference>
<comment type="caution">
    <text evidence="1">The sequence shown here is derived from an EMBL/GenBank/DDBJ whole genome shotgun (WGS) entry which is preliminary data.</text>
</comment>